<organism evidence="1">
    <name type="scientific">viral metagenome</name>
    <dbReference type="NCBI Taxonomy" id="1070528"/>
    <lineage>
        <taxon>unclassified sequences</taxon>
        <taxon>metagenomes</taxon>
        <taxon>organismal metagenomes</taxon>
    </lineage>
</organism>
<dbReference type="AlphaFoldDB" id="A0A6C0EB16"/>
<reference evidence="1" key="1">
    <citation type="journal article" date="2020" name="Nature">
        <title>Giant virus diversity and host interactions through global metagenomics.</title>
        <authorList>
            <person name="Schulz F."/>
            <person name="Roux S."/>
            <person name="Paez-Espino D."/>
            <person name="Jungbluth S."/>
            <person name="Walsh D.A."/>
            <person name="Denef V.J."/>
            <person name="McMahon K.D."/>
            <person name="Konstantinidis K.T."/>
            <person name="Eloe-Fadrosh E.A."/>
            <person name="Kyrpides N.C."/>
            <person name="Woyke T."/>
        </authorList>
    </citation>
    <scope>NUCLEOTIDE SEQUENCE</scope>
    <source>
        <strain evidence="1">GVMAG-M-3300023179-27</strain>
    </source>
</reference>
<accession>A0A6C0EB16</accession>
<evidence type="ECO:0000313" key="1">
    <source>
        <dbReference type="EMBL" id="QHT25770.1"/>
    </source>
</evidence>
<dbReference type="Gene3D" id="2.20.110.10">
    <property type="entry name" value="Histone H3 K4-specific methyltransferase SET7/9 N-terminal domain"/>
    <property type="match status" value="1"/>
</dbReference>
<sequence>MAMDKVKAIYSDFIENDNHVYLSKDDYVIVLKKLEDTVTNENDWRFVDKNHAWCTGDKLEIVKIFHKLNPEESLQLLDSYVVGEIIKTKYVKTIEQAFYTNFDPIKNKYTGIISSYSNDGALIIQNEYAGGECIKKITYYTNVESKIRNAKAKEEDYKTGYVIDYYPNGKKECEGAYVNGIRSGRFVYYNSDGSIDIIRDYDYRECHIQKIIDHERKIGGDNWMNNAIDKIRVFYKDYDVGKTYGRLTELHPELYKEIYTRPKSRFQSSRKAFDHSLICEGWKAWDSRGTEYTYGTLSDGSEAFVRVST</sequence>
<dbReference type="EMBL" id="MN739774">
    <property type="protein sequence ID" value="QHT25770.1"/>
    <property type="molecule type" value="Genomic_DNA"/>
</dbReference>
<proteinExistence type="predicted"/>
<dbReference type="SUPFAM" id="SSF82185">
    <property type="entry name" value="Histone H3 K4-specific methyltransferase SET7/9 N-terminal domain"/>
    <property type="match status" value="1"/>
</dbReference>
<protein>
    <submittedName>
        <fullName evidence="1">Uncharacterized protein</fullName>
    </submittedName>
</protein>
<name>A0A6C0EB16_9ZZZZ</name>